<organism evidence="2 3">
    <name type="scientific">Amycolatopsis endophytica</name>
    <dbReference type="NCBI Taxonomy" id="860233"/>
    <lineage>
        <taxon>Bacteria</taxon>
        <taxon>Bacillati</taxon>
        <taxon>Actinomycetota</taxon>
        <taxon>Actinomycetes</taxon>
        <taxon>Pseudonocardiales</taxon>
        <taxon>Pseudonocardiaceae</taxon>
        <taxon>Amycolatopsis</taxon>
    </lineage>
</organism>
<dbReference type="RefSeq" id="WP_312861160.1">
    <property type="nucleotide sequence ID" value="NZ_JACCFK010000001.1"/>
</dbReference>
<keyword evidence="3" id="KW-1185">Reference proteome</keyword>
<dbReference type="EMBL" id="JACCFK010000001">
    <property type="protein sequence ID" value="NYI86999.1"/>
    <property type="molecule type" value="Genomic_DNA"/>
</dbReference>
<dbReference type="Proteomes" id="UP000549616">
    <property type="component" value="Unassembled WGS sequence"/>
</dbReference>
<proteinExistence type="predicted"/>
<name>A0A853AWI1_9PSEU</name>
<comment type="caution">
    <text evidence="2">The sequence shown here is derived from an EMBL/GenBank/DDBJ whole genome shotgun (WGS) entry which is preliminary data.</text>
</comment>
<evidence type="ECO:0000256" key="1">
    <source>
        <dbReference type="SAM" id="MobiDB-lite"/>
    </source>
</evidence>
<sequence>MRSKPAQILFGFELDRRPKAAGSTTISVVNHPGGALDSLTPSRPPAHVRTAGQRRRGLPAGILVQGKHTGARPAVRATLGPARGGELWAPRVFGLRGAPRLEPVRGVLTHWRARCGRPVRD</sequence>
<gene>
    <name evidence="2" type="ORF">HNR02_000322</name>
</gene>
<reference evidence="2 3" key="1">
    <citation type="submission" date="2020-07" db="EMBL/GenBank/DDBJ databases">
        <title>Sequencing the genomes of 1000 actinobacteria strains.</title>
        <authorList>
            <person name="Klenk H.-P."/>
        </authorList>
    </citation>
    <scope>NUCLEOTIDE SEQUENCE [LARGE SCALE GENOMIC DNA]</scope>
    <source>
        <strain evidence="2 3">DSM 104006</strain>
    </source>
</reference>
<evidence type="ECO:0000313" key="3">
    <source>
        <dbReference type="Proteomes" id="UP000549616"/>
    </source>
</evidence>
<dbReference type="AlphaFoldDB" id="A0A853AWI1"/>
<feature type="region of interest" description="Disordered" evidence="1">
    <location>
        <begin position="28"/>
        <end position="57"/>
    </location>
</feature>
<accession>A0A853AWI1</accession>
<evidence type="ECO:0000313" key="2">
    <source>
        <dbReference type="EMBL" id="NYI86999.1"/>
    </source>
</evidence>
<protein>
    <submittedName>
        <fullName evidence="2">Uncharacterized protein</fullName>
    </submittedName>
</protein>